<accession>A0ABZ2PJB4</accession>
<dbReference type="InterPro" id="IPR017925">
    <property type="entry name" value="DHFR_CS"/>
</dbReference>
<feature type="domain" description="DHFR" evidence="9">
    <location>
        <begin position="5"/>
        <end position="168"/>
    </location>
</feature>
<sequence>MSPSHVGLIWAEAAGGVIGDGNSIPWHVPEDLAHFKAITQGHPVVMGRKTWDSLPPRFRPLPGRRNIVVSRDADWHADGAETASSVEGALASIDENTAWVMGGGEIYRAAMPFATELQVTRIDLAVDGDTVAPKIPEDWTAITGEWMTSRVDGIRFRWEQYGKAYQTT</sequence>
<dbReference type="PANTHER" id="PTHR48069">
    <property type="entry name" value="DIHYDROFOLATE REDUCTASE"/>
    <property type="match status" value="1"/>
</dbReference>
<dbReference type="PROSITE" id="PS00075">
    <property type="entry name" value="DHFR_1"/>
    <property type="match status" value="1"/>
</dbReference>
<dbReference type="PRINTS" id="PR00070">
    <property type="entry name" value="DHFR"/>
</dbReference>
<reference evidence="10 11" key="1">
    <citation type="submission" date="2024-03" db="EMBL/GenBank/DDBJ databases">
        <title>Natural products discovery in diverse microorganisms through a two-stage MS feature dereplication strategy.</title>
        <authorList>
            <person name="Zhang R."/>
        </authorList>
    </citation>
    <scope>NUCLEOTIDE SEQUENCE [LARGE SCALE GENOMIC DNA]</scope>
    <source>
        <strain evidence="10 11">18930</strain>
    </source>
</reference>
<keyword evidence="5 7" id="KW-0521">NADP</keyword>
<dbReference type="PROSITE" id="PS51330">
    <property type="entry name" value="DHFR_2"/>
    <property type="match status" value="1"/>
</dbReference>
<evidence type="ECO:0000313" key="11">
    <source>
        <dbReference type="Proteomes" id="UP001432000"/>
    </source>
</evidence>
<dbReference type="EMBL" id="CP147846">
    <property type="protein sequence ID" value="WXG69249.1"/>
    <property type="molecule type" value="Genomic_DNA"/>
</dbReference>
<evidence type="ECO:0000259" key="9">
    <source>
        <dbReference type="PROSITE" id="PS51330"/>
    </source>
</evidence>
<protein>
    <recommendedName>
        <fullName evidence="3 7">Dihydrofolate reductase</fullName>
        <ecNumber evidence="3 7">1.5.1.3</ecNumber>
    </recommendedName>
</protein>
<keyword evidence="6 7" id="KW-0560">Oxidoreductase</keyword>
<dbReference type="Gene3D" id="3.40.430.10">
    <property type="entry name" value="Dihydrofolate Reductase, subunit A"/>
    <property type="match status" value="1"/>
</dbReference>
<organism evidence="10 11">
    <name type="scientific">Rhodococcus sovatensis</name>
    <dbReference type="NCBI Taxonomy" id="1805840"/>
    <lineage>
        <taxon>Bacteria</taxon>
        <taxon>Bacillati</taxon>
        <taxon>Actinomycetota</taxon>
        <taxon>Actinomycetes</taxon>
        <taxon>Mycobacteriales</taxon>
        <taxon>Nocardiaceae</taxon>
        <taxon>Rhodococcus</taxon>
    </lineage>
</organism>
<evidence type="ECO:0000256" key="8">
    <source>
        <dbReference type="RuleBase" id="RU004474"/>
    </source>
</evidence>
<comment type="similarity">
    <text evidence="2 7 8">Belongs to the dihydrofolate reductase family.</text>
</comment>
<evidence type="ECO:0000256" key="1">
    <source>
        <dbReference type="ARBA" id="ARBA00004903"/>
    </source>
</evidence>
<evidence type="ECO:0000256" key="7">
    <source>
        <dbReference type="PIRNR" id="PIRNR000194"/>
    </source>
</evidence>
<dbReference type="PIRSF" id="PIRSF000194">
    <property type="entry name" value="DHFR"/>
    <property type="match status" value="1"/>
</dbReference>
<dbReference type="Proteomes" id="UP001432000">
    <property type="component" value="Chromosome"/>
</dbReference>
<dbReference type="RefSeq" id="WP_338889931.1">
    <property type="nucleotide sequence ID" value="NZ_CP147846.1"/>
</dbReference>
<dbReference type="CDD" id="cd00209">
    <property type="entry name" value="DHFR"/>
    <property type="match status" value="1"/>
</dbReference>
<comment type="pathway">
    <text evidence="1 7">Cofactor biosynthesis; tetrahydrofolate biosynthesis; 5,6,7,8-tetrahydrofolate from 7,8-dihydrofolate: step 1/1.</text>
</comment>
<dbReference type="PANTHER" id="PTHR48069:SF3">
    <property type="entry name" value="DIHYDROFOLATE REDUCTASE"/>
    <property type="match status" value="1"/>
</dbReference>
<keyword evidence="11" id="KW-1185">Reference proteome</keyword>
<evidence type="ECO:0000313" key="10">
    <source>
        <dbReference type="EMBL" id="WXG69249.1"/>
    </source>
</evidence>
<dbReference type="GO" id="GO:0004146">
    <property type="term" value="F:dihydrofolate reductase activity"/>
    <property type="evidence" value="ECO:0007669"/>
    <property type="project" value="UniProtKB-EC"/>
</dbReference>
<comment type="catalytic activity">
    <reaction evidence="7">
        <text>(6S)-5,6,7,8-tetrahydrofolate + NADP(+) = 7,8-dihydrofolate + NADPH + H(+)</text>
        <dbReference type="Rhea" id="RHEA:15009"/>
        <dbReference type="ChEBI" id="CHEBI:15378"/>
        <dbReference type="ChEBI" id="CHEBI:57451"/>
        <dbReference type="ChEBI" id="CHEBI:57453"/>
        <dbReference type="ChEBI" id="CHEBI:57783"/>
        <dbReference type="ChEBI" id="CHEBI:58349"/>
        <dbReference type="EC" id="1.5.1.3"/>
    </reaction>
</comment>
<dbReference type="Pfam" id="PF00186">
    <property type="entry name" value="DHFR_1"/>
    <property type="match status" value="1"/>
</dbReference>
<dbReference type="SUPFAM" id="SSF53597">
    <property type="entry name" value="Dihydrofolate reductase-like"/>
    <property type="match status" value="1"/>
</dbReference>
<dbReference type="InterPro" id="IPR012259">
    <property type="entry name" value="DHFR"/>
</dbReference>
<gene>
    <name evidence="10" type="ORF">WDS16_01410</name>
</gene>
<name>A0ABZ2PJB4_9NOCA</name>
<proteinExistence type="inferred from homology"/>
<keyword evidence="4 7" id="KW-0554">One-carbon metabolism</keyword>
<dbReference type="InterPro" id="IPR024072">
    <property type="entry name" value="DHFR-like_dom_sf"/>
</dbReference>
<dbReference type="InterPro" id="IPR001796">
    <property type="entry name" value="DHFR_dom"/>
</dbReference>
<evidence type="ECO:0000256" key="4">
    <source>
        <dbReference type="ARBA" id="ARBA00022563"/>
    </source>
</evidence>
<evidence type="ECO:0000256" key="3">
    <source>
        <dbReference type="ARBA" id="ARBA00012856"/>
    </source>
</evidence>
<evidence type="ECO:0000256" key="2">
    <source>
        <dbReference type="ARBA" id="ARBA00009539"/>
    </source>
</evidence>
<evidence type="ECO:0000256" key="5">
    <source>
        <dbReference type="ARBA" id="ARBA00022857"/>
    </source>
</evidence>
<evidence type="ECO:0000256" key="6">
    <source>
        <dbReference type="ARBA" id="ARBA00023002"/>
    </source>
</evidence>
<dbReference type="EC" id="1.5.1.3" evidence="3 7"/>
<comment type="function">
    <text evidence="7">Key enzyme in folate metabolism. Catalyzes an essential reaction for de novo glycine and purine synthesis, and for DNA precursor synthesis.</text>
</comment>